<feature type="domain" description="Protein kinase" evidence="8">
    <location>
        <begin position="11"/>
        <end position="272"/>
    </location>
</feature>
<dbReference type="Pfam" id="PF00400">
    <property type="entry name" value="WD40"/>
    <property type="match status" value="3"/>
</dbReference>
<feature type="region of interest" description="Disordered" evidence="7">
    <location>
        <begin position="275"/>
        <end position="307"/>
    </location>
</feature>
<feature type="repeat" description="WD" evidence="5">
    <location>
        <begin position="409"/>
        <end position="450"/>
    </location>
</feature>
<feature type="repeat" description="WD" evidence="5">
    <location>
        <begin position="618"/>
        <end position="659"/>
    </location>
</feature>
<feature type="compositionally biased region" description="Pro residues" evidence="7">
    <location>
        <begin position="281"/>
        <end position="293"/>
    </location>
</feature>
<dbReference type="CDD" id="cd00200">
    <property type="entry name" value="WD40"/>
    <property type="match status" value="1"/>
</dbReference>
<feature type="repeat" description="WD" evidence="5">
    <location>
        <begin position="451"/>
        <end position="491"/>
    </location>
</feature>
<dbReference type="SMART" id="SM00220">
    <property type="entry name" value="S_TKc"/>
    <property type="match status" value="1"/>
</dbReference>
<proteinExistence type="predicted"/>
<dbReference type="InterPro" id="IPR001680">
    <property type="entry name" value="WD40_rpt"/>
</dbReference>
<dbReference type="InterPro" id="IPR000719">
    <property type="entry name" value="Prot_kinase_dom"/>
</dbReference>
<keyword evidence="9" id="KW-0723">Serine/threonine-protein kinase</keyword>
<keyword evidence="1 5" id="KW-0853">WD repeat</keyword>
<dbReference type="PRINTS" id="PR00320">
    <property type="entry name" value="GPROTEINBRPT"/>
</dbReference>
<evidence type="ECO:0000256" key="4">
    <source>
        <dbReference type="ARBA" id="ARBA00022840"/>
    </source>
</evidence>
<feature type="compositionally biased region" description="Polar residues" evidence="7">
    <location>
        <begin position="342"/>
        <end position="353"/>
    </location>
</feature>
<evidence type="ECO:0000256" key="6">
    <source>
        <dbReference type="PROSITE-ProRule" id="PRU10141"/>
    </source>
</evidence>
<sequence>MEAGLEVSGRYRLERTLGGGSFGEVWRATDLLRDQVVAIKFLHREISVSNPIVLSKFRQEAKIAVRLEHPGITRVDDFGEDRDGRWYLVMEFLHGRDLAAELADHPGGLPTRRVLSLAVQLADALVAAHGIGVVHRDLKPANLMLLPGDRLKICDFGIAQMVDASTAQTFDGPVGTPSYMAPEQWLGQETDHRTDLYALGGILYTLLTGHPPFNSDRAEGLMGQHLNIKPPRVRADHPDVPAALDKLIAKLLAKKPDRRPTHTHDVLTHLHHIEQRLTPPATAPRPPGEPPIVPHHRPTPPGHRLGPSRRILLTTAALSLAAAAPLALVAINPETDPPAPTRSPTSPGVSTESGPPDYREHHLLFTLAGHKESIQTVMFNPDGTALATGSDDGTAKLWNARTGELITTLTGHKREVWDVVFSPDGTVLATSSLDGTVRLWNARTGELTTTLTGHTDGSFGALFSPDSTTVVTSSGETVKLWDARTGELTTTLTGHTGWVQAVAFIPDGTALAVGCDDGTVRLWDARTGELTTTLTGHTNSVFAVAFSPDGTTLATGSGDTTAKLWNAKSGELIATLTGHKDSVPSAVFSSDGTTLATGSIDATAKLWNAKTGELTTTLTGHTHSVYAVAFDPDGTTLATGSLDATAKLWNAKTGELTTTLTGHEAAINAVAFDPDGTTLATGSGDATAKLWGE</sequence>
<dbReference type="Proteomes" id="UP001596514">
    <property type="component" value="Unassembled WGS sequence"/>
</dbReference>
<dbReference type="PANTHER" id="PTHR19848">
    <property type="entry name" value="WD40 REPEAT PROTEIN"/>
    <property type="match status" value="1"/>
</dbReference>
<dbReference type="Pfam" id="PF00069">
    <property type="entry name" value="Pkinase"/>
    <property type="match status" value="1"/>
</dbReference>
<feature type="region of interest" description="Disordered" evidence="7">
    <location>
        <begin position="332"/>
        <end position="358"/>
    </location>
</feature>
<dbReference type="InterPro" id="IPR019775">
    <property type="entry name" value="WD40_repeat_CS"/>
</dbReference>
<evidence type="ECO:0000256" key="2">
    <source>
        <dbReference type="ARBA" id="ARBA00022737"/>
    </source>
</evidence>
<gene>
    <name evidence="9" type="ORF">ACFQVD_30015</name>
</gene>
<dbReference type="Gene3D" id="3.30.200.20">
    <property type="entry name" value="Phosphorylase Kinase, domain 1"/>
    <property type="match status" value="1"/>
</dbReference>
<feature type="repeat" description="WD" evidence="5">
    <location>
        <begin position="576"/>
        <end position="617"/>
    </location>
</feature>
<dbReference type="SUPFAM" id="SSF56112">
    <property type="entry name" value="Protein kinase-like (PK-like)"/>
    <property type="match status" value="1"/>
</dbReference>
<keyword evidence="9" id="KW-0418">Kinase</keyword>
<dbReference type="SMART" id="SM00320">
    <property type="entry name" value="WD40"/>
    <property type="match status" value="8"/>
</dbReference>
<keyword evidence="9" id="KW-0808">Transferase</keyword>
<dbReference type="RefSeq" id="WP_343961474.1">
    <property type="nucleotide sequence ID" value="NZ_BAAAGK010000005.1"/>
</dbReference>
<accession>A0ABW2T7D0</accession>
<evidence type="ECO:0000256" key="5">
    <source>
        <dbReference type="PROSITE-ProRule" id="PRU00221"/>
    </source>
</evidence>
<keyword evidence="4 6" id="KW-0067">ATP-binding</keyword>
<dbReference type="PANTHER" id="PTHR19848:SF8">
    <property type="entry name" value="F-BOX AND WD REPEAT DOMAIN CONTAINING 7"/>
    <property type="match status" value="1"/>
</dbReference>
<dbReference type="InterPro" id="IPR036322">
    <property type="entry name" value="WD40_repeat_dom_sf"/>
</dbReference>
<dbReference type="Gene3D" id="1.10.510.10">
    <property type="entry name" value="Transferase(Phosphotransferase) domain 1"/>
    <property type="match status" value="1"/>
</dbReference>
<dbReference type="PROSITE" id="PS00678">
    <property type="entry name" value="WD_REPEATS_1"/>
    <property type="match status" value="5"/>
</dbReference>
<evidence type="ECO:0000259" key="8">
    <source>
        <dbReference type="PROSITE" id="PS50011"/>
    </source>
</evidence>
<feature type="binding site" evidence="6">
    <location>
        <position position="40"/>
    </location>
    <ligand>
        <name>ATP</name>
        <dbReference type="ChEBI" id="CHEBI:30616"/>
    </ligand>
</feature>
<comment type="caution">
    <text evidence="9">The sequence shown here is derived from an EMBL/GenBank/DDBJ whole genome shotgun (WGS) entry which is preliminary data.</text>
</comment>
<evidence type="ECO:0000256" key="3">
    <source>
        <dbReference type="ARBA" id="ARBA00022741"/>
    </source>
</evidence>
<dbReference type="InterPro" id="IPR018391">
    <property type="entry name" value="PQQ_b-propeller_rpt"/>
</dbReference>
<evidence type="ECO:0000256" key="1">
    <source>
        <dbReference type="ARBA" id="ARBA00022574"/>
    </source>
</evidence>
<dbReference type="GO" id="GO:0004674">
    <property type="term" value="F:protein serine/threonine kinase activity"/>
    <property type="evidence" value="ECO:0007669"/>
    <property type="project" value="UniProtKB-KW"/>
</dbReference>
<dbReference type="PROSITE" id="PS50082">
    <property type="entry name" value="WD_REPEATS_2"/>
    <property type="match status" value="8"/>
</dbReference>
<dbReference type="PROSITE" id="PS00107">
    <property type="entry name" value="PROTEIN_KINASE_ATP"/>
    <property type="match status" value="1"/>
</dbReference>
<dbReference type="InterPro" id="IPR020472">
    <property type="entry name" value="WD40_PAC1"/>
</dbReference>
<name>A0ABW2T7D0_9ACTN</name>
<feature type="repeat" description="WD" evidence="5">
    <location>
        <begin position="660"/>
        <end position="693"/>
    </location>
</feature>
<dbReference type="PROSITE" id="PS50011">
    <property type="entry name" value="PROTEIN_KINASE_DOM"/>
    <property type="match status" value="1"/>
</dbReference>
<dbReference type="InterPro" id="IPR011009">
    <property type="entry name" value="Kinase-like_dom_sf"/>
</dbReference>
<dbReference type="InterPro" id="IPR008271">
    <property type="entry name" value="Ser/Thr_kinase_AS"/>
</dbReference>
<dbReference type="InterPro" id="IPR017441">
    <property type="entry name" value="Protein_kinase_ATP_BS"/>
</dbReference>
<evidence type="ECO:0000256" key="7">
    <source>
        <dbReference type="SAM" id="MobiDB-lite"/>
    </source>
</evidence>
<keyword evidence="3 6" id="KW-0547">Nucleotide-binding</keyword>
<evidence type="ECO:0000313" key="9">
    <source>
        <dbReference type="EMBL" id="MFC7604357.1"/>
    </source>
</evidence>
<dbReference type="PROSITE" id="PS00108">
    <property type="entry name" value="PROTEIN_KINASE_ST"/>
    <property type="match status" value="1"/>
</dbReference>
<feature type="repeat" description="WD" evidence="5">
    <location>
        <begin position="492"/>
        <end position="533"/>
    </location>
</feature>
<dbReference type="EMBL" id="JBHTEE010000001">
    <property type="protein sequence ID" value="MFC7604357.1"/>
    <property type="molecule type" value="Genomic_DNA"/>
</dbReference>
<dbReference type="Gene3D" id="2.130.10.10">
    <property type="entry name" value="YVTN repeat-like/Quinoprotein amine dehydrogenase"/>
    <property type="match status" value="3"/>
</dbReference>
<reference evidence="10" key="1">
    <citation type="journal article" date="2019" name="Int. J. Syst. Evol. Microbiol.">
        <title>The Global Catalogue of Microorganisms (GCM) 10K type strain sequencing project: providing services to taxonomists for standard genome sequencing and annotation.</title>
        <authorList>
            <consortium name="The Broad Institute Genomics Platform"/>
            <consortium name="The Broad Institute Genome Sequencing Center for Infectious Disease"/>
            <person name="Wu L."/>
            <person name="Ma J."/>
        </authorList>
    </citation>
    <scope>NUCLEOTIDE SEQUENCE [LARGE SCALE GENOMIC DNA]</scope>
    <source>
        <strain evidence="10">JCM 10083</strain>
    </source>
</reference>
<dbReference type="PROSITE" id="PS50294">
    <property type="entry name" value="WD_REPEATS_REGION"/>
    <property type="match status" value="7"/>
</dbReference>
<keyword evidence="10" id="KW-1185">Reference proteome</keyword>
<feature type="repeat" description="WD" evidence="5">
    <location>
        <begin position="534"/>
        <end position="575"/>
    </location>
</feature>
<protein>
    <submittedName>
        <fullName evidence="9">WD40 repeat domain-containing serine/threonine protein kinase</fullName>
    </submittedName>
</protein>
<dbReference type="Pfam" id="PF25173">
    <property type="entry name" value="Beta-prop_WDR3_1st"/>
    <property type="match status" value="1"/>
</dbReference>
<evidence type="ECO:0000313" key="10">
    <source>
        <dbReference type="Proteomes" id="UP001596514"/>
    </source>
</evidence>
<keyword evidence="2" id="KW-0677">Repeat</keyword>
<dbReference type="InterPro" id="IPR015943">
    <property type="entry name" value="WD40/YVTN_repeat-like_dom_sf"/>
</dbReference>
<dbReference type="CDD" id="cd14014">
    <property type="entry name" value="STKc_PknB_like"/>
    <property type="match status" value="1"/>
</dbReference>
<feature type="repeat" description="WD" evidence="5">
    <location>
        <begin position="367"/>
        <end position="408"/>
    </location>
</feature>
<dbReference type="SMART" id="SM00564">
    <property type="entry name" value="PQQ"/>
    <property type="match status" value="4"/>
</dbReference>
<organism evidence="9 10">
    <name type="scientific">Streptosporangium amethystogenes subsp. fukuiense</name>
    <dbReference type="NCBI Taxonomy" id="698418"/>
    <lineage>
        <taxon>Bacteria</taxon>
        <taxon>Bacillati</taxon>
        <taxon>Actinomycetota</taxon>
        <taxon>Actinomycetes</taxon>
        <taxon>Streptosporangiales</taxon>
        <taxon>Streptosporangiaceae</taxon>
        <taxon>Streptosporangium</taxon>
    </lineage>
</organism>
<dbReference type="SUPFAM" id="SSF50978">
    <property type="entry name" value="WD40 repeat-like"/>
    <property type="match status" value="2"/>
</dbReference>